<feature type="non-terminal residue" evidence="1">
    <location>
        <position position="45"/>
    </location>
</feature>
<gene>
    <name evidence="1" type="ORF">S12H4_38798</name>
</gene>
<organism evidence="1">
    <name type="scientific">marine sediment metagenome</name>
    <dbReference type="NCBI Taxonomy" id="412755"/>
    <lineage>
        <taxon>unclassified sequences</taxon>
        <taxon>metagenomes</taxon>
        <taxon>ecological metagenomes</taxon>
    </lineage>
</organism>
<reference evidence="1" key="1">
    <citation type="journal article" date="2014" name="Front. Microbiol.">
        <title>High frequency of phylogenetically diverse reductive dehalogenase-homologous genes in deep subseafloor sedimentary metagenomes.</title>
        <authorList>
            <person name="Kawai M."/>
            <person name="Futagami T."/>
            <person name="Toyoda A."/>
            <person name="Takaki Y."/>
            <person name="Nishi S."/>
            <person name="Hori S."/>
            <person name="Arai W."/>
            <person name="Tsubouchi T."/>
            <person name="Morono Y."/>
            <person name="Uchiyama I."/>
            <person name="Ito T."/>
            <person name="Fujiyama A."/>
            <person name="Inagaki F."/>
            <person name="Takami H."/>
        </authorList>
    </citation>
    <scope>NUCLEOTIDE SEQUENCE</scope>
    <source>
        <strain evidence="1">Expedition CK06-06</strain>
    </source>
</reference>
<dbReference type="EMBL" id="BARW01023382">
    <property type="protein sequence ID" value="GAI95060.1"/>
    <property type="molecule type" value="Genomic_DNA"/>
</dbReference>
<comment type="caution">
    <text evidence="1">The sequence shown here is derived from an EMBL/GenBank/DDBJ whole genome shotgun (WGS) entry which is preliminary data.</text>
</comment>
<accession>X1U5G4</accession>
<name>X1U5G4_9ZZZZ</name>
<evidence type="ECO:0000313" key="1">
    <source>
        <dbReference type="EMBL" id="GAI95060.1"/>
    </source>
</evidence>
<protein>
    <submittedName>
        <fullName evidence="1">Uncharacterized protein</fullName>
    </submittedName>
</protein>
<proteinExistence type="predicted"/>
<dbReference type="AlphaFoldDB" id="X1U5G4"/>
<sequence length="45" mass="5086">MEARPDIKVKLAWGEEDPTFEGGSEHIAHAELTNPTAKEWTYTLD</sequence>